<protein>
    <recommendedName>
        <fullName evidence="3">Histidine kinase domain-containing protein</fullName>
    </recommendedName>
</protein>
<dbReference type="Gene3D" id="3.30.565.10">
    <property type="entry name" value="Histidine kinase-like ATPase, C-terminal domain"/>
    <property type="match status" value="2"/>
</dbReference>
<dbReference type="InterPro" id="IPR036890">
    <property type="entry name" value="HATPase_C_sf"/>
</dbReference>
<dbReference type="EMBL" id="WKQP01000010">
    <property type="protein sequence ID" value="MSC60042.1"/>
    <property type="molecule type" value="Genomic_DNA"/>
</dbReference>
<accession>A0A6L5T7M5</accession>
<reference evidence="1 2" key="1">
    <citation type="journal article" date="2019" name="Nat. Med.">
        <title>A library of human gut bacterial isolates paired with longitudinal multiomics data enables mechanistic microbiome research.</title>
        <authorList>
            <person name="Poyet M."/>
            <person name="Groussin M."/>
            <person name="Gibbons S.M."/>
            <person name="Avila-Pacheco J."/>
            <person name="Jiang X."/>
            <person name="Kearney S.M."/>
            <person name="Perrotta A.R."/>
            <person name="Berdy B."/>
            <person name="Zhao S."/>
            <person name="Lieberman T.D."/>
            <person name="Swanson P.K."/>
            <person name="Smith M."/>
            <person name="Roesemann S."/>
            <person name="Alexander J.E."/>
            <person name="Rich S.A."/>
            <person name="Livny J."/>
            <person name="Vlamakis H."/>
            <person name="Clish C."/>
            <person name="Bullock K."/>
            <person name="Deik A."/>
            <person name="Scott J."/>
            <person name="Pierce K.A."/>
            <person name="Xavier R.J."/>
            <person name="Alm E.J."/>
        </authorList>
    </citation>
    <scope>NUCLEOTIDE SEQUENCE [LARGE SCALE GENOMIC DNA]</scope>
    <source>
        <strain evidence="1 2">BIOML-A11</strain>
    </source>
</reference>
<name>A0A6L5T7M5_9FIRM</name>
<organism evidence="1 2">
    <name type="scientific">Agathobacter rectalis</name>
    <dbReference type="NCBI Taxonomy" id="39491"/>
    <lineage>
        <taxon>Bacteria</taxon>
        <taxon>Bacillati</taxon>
        <taxon>Bacillota</taxon>
        <taxon>Clostridia</taxon>
        <taxon>Lachnospirales</taxon>
        <taxon>Lachnospiraceae</taxon>
        <taxon>Agathobacter</taxon>
    </lineage>
</organism>
<evidence type="ECO:0000313" key="1">
    <source>
        <dbReference type="EMBL" id="MSC60042.1"/>
    </source>
</evidence>
<proteinExistence type="predicted"/>
<dbReference type="AlphaFoldDB" id="A0A6L5T7M5"/>
<sequence>MDWRNKMGNKTYFKPRARLMLELGEQLIKNESVAILEMVKNCYDAFAKNVDVTLENLDDLKNGFIIIQDDGIGMTMDTVVNHWMEPATLNKKNIINGEKKSFEHNGMVRIPLGEKGIGRFGAHKLGNYIKLVSRAENDGEKEVCFEINWGDFDNDKYLSDVGVEVYERKPEIFLGNKSGTRIEIRGLRHVWTAKEYRNVYRNILALNSPFKAADSFSVNIFSNHQQWEKDLISFEELKDKALYKAKIVLEDCMIKEYTYEFEPWEILNKVKYRKSKEYQNTYIYDLEDKKNKTIINLKPFEIGTVVIELRIFDLDSYILNLGFPNDKNTIKKYLKQNGGVSIYRDNMRLYEYGEESNDWLGLESRRINNPSKALSGHLVVGAVYLDRLDSTDLIEKTSREGFIENSAYDCFVKAVLYAISCVENDRMIDKADLRMFYSGTFKTPVVDSVKSLKNTVDKKIKDEKLKKEINSALANIEREYLEINRIYVKSSSIGLNMSMVIHEIDKILKELEKSVKEESASVHIKNLVSDLAMRISSYSELIKNTKKNRTAIYNLVQGTLDVFKYRILAHNLTIDNRVLADGEKVECAASLVRSAIMNVLDNSIYWLEKYEIKDKKILFVEYVPESGYRGLLIVDNGKGFTIPKDKLTLPFISKKEDGMGLGLHLVNEIMDTIGGKVIFPDVLDFDLPIDYENGAAVALIFKEA</sequence>
<gene>
    <name evidence="1" type="ORF">GKE07_07490</name>
</gene>
<evidence type="ECO:0008006" key="3">
    <source>
        <dbReference type="Google" id="ProtNLM"/>
    </source>
</evidence>
<evidence type="ECO:0000313" key="2">
    <source>
        <dbReference type="Proteomes" id="UP000479563"/>
    </source>
</evidence>
<dbReference type="SUPFAM" id="SSF55874">
    <property type="entry name" value="ATPase domain of HSP90 chaperone/DNA topoisomerase II/histidine kinase"/>
    <property type="match status" value="2"/>
</dbReference>
<dbReference type="Proteomes" id="UP000479563">
    <property type="component" value="Unassembled WGS sequence"/>
</dbReference>
<comment type="caution">
    <text evidence="1">The sequence shown here is derived from an EMBL/GenBank/DDBJ whole genome shotgun (WGS) entry which is preliminary data.</text>
</comment>
<dbReference type="Pfam" id="PF13589">
    <property type="entry name" value="HATPase_c_3"/>
    <property type="match status" value="1"/>
</dbReference>